<organism evidence="1">
    <name type="scientific">Aspergillus flavus</name>
    <dbReference type="NCBI Taxonomy" id="5059"/>
    <lineage>
        <taxon>Eukaryota</taxon>
        <taxon>Fungi</taxon>
        <taxon>Dikarya</taxon>
        <taxon>Ascomycota</taxon>
        <taxon>Pezizomycotina</taxon>
        <taxon>Eurotiomycetes</taxon>
        <taxon>Eurotiomycetidae</taxon>
        <taxon>Eurotiales</taxon>
        <taxon>Aspergillaceae</taxon>
        <taxon>Aspergillus</taxon>
        <taxon>Aspergillus subgen. Circumdati</taxon>
    </lineage>
</organism>
<evidence type="ECO:0000313" key="1">
    <source>
        <dbReference type="EMBL" id="KAB8242814.1"/>
    </source>
</evidence>
<proteinExistence type="predicted"/>
<accession>A0A5N6GMS2</accession>
<dbReference type="AlphaFoldDB" id="A0A5N6GMS2"/>
<reference evidence="1" key="1">
    <citation type="submission" date="2019-04" db="EMBL/GenBank/DDBJ databases">
        <title>Friends and foes A comparative genomics study of 23 Aspergillus species from section Flavi.</title>
        <authorList>
            <consortium name="DOE Joint Genome Institute"/>
            <person name="Kjaerbolling I."/>
            <person name="Vesth T."/>
            <person name="Frisvad J.C."/>
            <person name="Nybo J.L."/>
            <person name="Theobald S."/>
            <person name="Kildgaard S."/>
            <person name="Isbrandt T."/>
            <person name="Kuo A."/>
            <person name="Sato A."/>
            <person name="Lyhne E.K."/>
            <person name="Kogle M.E."/>
            <person name="Wiebenga A."/>
            <person name="Kun R.S."/>
            <person name="Lubbers R.J."/>
            <person name="Makela M.R."/>
            <person name="Barry K."/>
            <person name="Chovatia M."/>
            <person name="Clum A."/>
            <person name="Daum C."/>
            <person name="Haridas S."/>
            <person name="He G."/>
            <person name="LaButti K."/>
            <person name="Lipzen A."/>
            <person name="Mondo S."/>
            <person name="Riley R."/>
            <person name="Salamov A."/>
            <person name="Simmons B.A."/>
            <person name="Magnuson J.K."/>
            <person name="Henrissat B."/>
            <person name="Mortensen U.H."/>
            <person name="Larsen T.O."/>
            <person name="Devries R.P."/>
            <person name="Grigoriev I.V."/>
            <person name="Machida M."/>
            <person name="Baker S.E."/>
            <person name="Andersen M.R."/>
        </authorList>
    </citation>
    <scope>NUCLEOTIDE SEQUENCE [LARGE SCALE GENOMIC DNA]</scope>
    <source>
        <strain evidence="1">CBS 121.62</strain>
    </source>
</reference>
<protein>
    <submittedName>
        <fullName evidence="1">Uncharacterized protein</fullName>
    </submittedName>
</protein>
<dbReference type="EMBL" id="ML734655">
    <property type="protein sequence ID" value="KAB8242814.1"/>
    <property type="molecule type" value="Genomic_DNA"/>
</dbReference>
<dbReference type="Proteomes" id="UP000325434">
    <property type="component" value="Unassembled WGS sequence"/>
</dbReference>
<sequence>MVVAYFIHGTDEIRQRPFTARSNDSIGELGFQGNWVGSFNGPRKGSAPSGWCIATFVIEIYYGNPQLRRILITDFHDVALTPGLKGTQSRPERRPSMSHRVRNECTFGWFWHRCRCYQSKHSRIYTVEVSAWSSLWAPRIIRSILRTYTCPTTVTRCGLCRLCFLPQGDSLGRNAVNHYPG</sequence>
<gene>
    <name evidence="1" type="ORF">BDV35DRAFT_16464</name>
</gene>
<name>A0A5N6GMS2_ASPFL</name>